<evidence type="ECO:0000256" key="1">
    <source>
        <dbReference type="SAM" id="SignalP"/>
    </source>
</evidence>
<dbReference type="AlphaFoldDB" id="A0A8H3Z9E0"/>
<evidence type="ECO:0000313" key="2">
    <source>
        <dbReference type="EMBL" id="KAE9978651.1"/>
    </source>
</evidence>
<organism evidence="3 4">
    <name type="scientific">Venturia inaequalis</name>
    <name type="common">Apple scab fungus</name>
    <dbReference type="NCBI Taxonomy" id="5025"/>
    <lineage>
        <taxon>Eukaryota</taxon>
        <taxon>Fungi</taxon>
        <taxon>Dikarya</taxon>
        <taxon>Ascomycota</taxon>
        <taxon>Pezizomycotina</taxon>
        <taxon>Dothideomycetes</taxon>
        <taxon>Pleosporomycetidae</taxon>
        <taxon>Venturiales</taxon>
        <taxon>Venturiaceae</taxon>
        <taxon>Venturia</taxon>
    </lineage>
</organism>
<dbReference type="OrthoDB" id="3897177at2759"/>
<dbReference type="Proteomes" id="UP000490939">
    <property type="component" value="Unassembled WGS sequence"/>
</dbReference>
<comment type="caution">
    <text evidence="3">The sequence shown here is derived from an EMBL/GenBank/DDBJ whole genome shotgun (WGS) entry which is preliminary data.</text>
</comment>
<sequence>MRFTIIPLLCLASTNLAAPIAKDITSANIVTSMKNVISSLNGLTDALKIINPRMSSEEVISKWPRIEKASHDVADLLSTDARYIRMGAKIAVTDTASLLQPIEQISQATQKTVDQWIAIKPAINTRDRRGVVATLKHHVSSANEYADALMSVQSTLAQPAGKLFGTRVTSQIEKAVLAYS</sequence>
<feature type="signal peptide" evidence="1">
    <location>
        <begin position="1"/>
        <end position="17"/>
    </location>
</feature>
<dbReference type="EMBL" id="WNWQ01000107">
    <property type="protein sequence ID" value="KAE9978651.1"/>
    <property type="molecule type" value="Genomic_DNA"/>
</dbReference>
<accession>A0A8H3Z9E0</accession>
<dbReference type="Gene3D" id="1.20.1280.140">
    <property type="match status" value="1"/>
</dbReference>
<keyword evidence="4" id="KW-1185">Reference proteome</keyword>
<keyword evidence="1" id="KW-0732">Signal</keyword>
<proteinExistence type="predicted"/>
<dbReference type="Proteomes" id="UP000433883">
    <property type="component" value="Unassembled WGS sequence"/>
</dbReference>
<protein>
    <submittedName>
        <fullName evidence="3">Uncharacterized protein</fullName>
    </submittedName>
</protein>
<reference evidence="3 4" key="1">
    <citation type="submission" date="2019-07" db="EMBL/GenBank/DDBJ databases">
        <title>Venturia inaequalis Genome Resource.</title>
        <authorList>
            <person name="Lichtner F.J."/>
        </authorList>
    </citation>
    <scope>NUCLEOTIDE SEQUENCE [LARGE SCALE GENOMIC DNA]</scope>
    <source>
        <strain evidence="2">Bline_iso_100314</strain>
        <strain evidence="3 4">DMI_063113</strain>
    </source>
</reference>
<feature type="chain" id="PRO_5044691130" evidence="1">
    <location>
        <begin position="18"/>
        <end position="180"/>
    </location>
</feature>
<dbReference type="EMBL" id="WNWR01000111">
    <property type="protein sequence ID" value="KAE9991045.1"/>
    <property type="molecule type" value="Genomic_DNA"/>
</dbReference>
<name>A0A8H3Z9E0_VENIN</name>
<gene>
    <name evidence="2" type="ORF">BLS_000398</name>
    <name evidence="3" type="ORF">EG327_000584</name>
</gene>
<evidence type="ECO:0000313" key="3">
    <source>
        <dbReference type="EMBL" id="KAE9991045.1"/>
    </source>
</evidence>
<evidence type="ECO:0000313" key="4">
    <source>
        <dbReference type="Proteomes" id="UP000490939"/>
    </source>
</evidence>